<gene>
    <name evidence="2" type="ORF">L195_g032455</name>
</gene>
<keyword evidence="1" id="KW-0812">Transmembrane</keyword>
<evidence type="ECO:0000313" key="2">
    <source>
        <dbReference type="EMBL" id="PNX76506.1"/>
    </source>
</evidence>
<reference evidence="2 3" key="2">
    <citation type="journal article" date="2017" name="Front. Plant Sci.">
        <title>Gene Classification and Mining of Molecular Markers Useful in Red Clover (Trifolium pratense) Breeding.</title>
        <authorList>
            <person name="Istvanek J."/>
            <person name="Dluhosova J."/>
            <person name="Dluhos P."/>
            <person name="Patkova L."/>
            <person name="Nedelnik J."/>
            <person name="Repkova J."/>
        </authorList>
    </citation>
    <scope>NUCLEOTIDE SEQUENCE [LARGE SCALE GENOMIC DNA]</scope>
    <source>
        <strain evidence="3">cv. Tatra</strain>
        <tissue evidence="2">Young leaves</tissue>
    </source>
</reference>
<dbReference type="AlphaFoldDB" id="A0A2K3LD95"/>
<accession>A0A2K3LD95</accession>
<feature type="non-terminal residue" evidence="2">
    <location>
        <position position="1"/>
    </location>
</feature>
<name>A0A2K3LD95_TRIPR</name>
<proteinExistence type="predicted"/>
<protein>
    <submittedName>
        <fullName evidence="2">Uncharacterized protein</fullName>
    </submittedName>
</protein>
<comment type="caution">
    <text evidence="2">The sequence shown here is derived from an EMBL/GenBank/DDBJ whole genome shotgun (WGS) entry which is preliminary data.</text>
</comment>
<organism evidence="2 3">
    <name type="scientific">Trifolium pratense</name>
    <name type="common">Red clover</name>
    <dbReference type="NCBI Taxonomy" id="57577"/>
    <lineage>
        <taxon>Eukaryota</taxon>
        <taxon>Viridiplantae</taxon>
        <taxon>Streptophyta</taxon>
        <taxon>Embryophyta</taxon>
        <taxon>Tracheophyta</taxon>
        <taxon>Spermatophyta</taxon>
        <taxon>Magnoliopsida</taxon>
        <taxon>eudicotyledons</taxon>
        <taxon>Gunneridae</taxon>
        <taxon>Pentapetalae</taxon>
        <taxon>rosids</taxon>
        <taxon>fabids</taxon>
        <taxon>Fabales</taxon>
        <taxon>Fabaceae</taxon>
        <taxon>Papilionoideae</taxon>
        <taxon>50 kb inversion clade</taxon>
        <taxon>NPAAA clade</taxon>
        <taxon>Hologalegina</taxon>
        <taxon>IRL clade</taxon>
        <taxon>Trifolieae</taxon>
        <taxon>Trifolium</taxon>
    </lineage>
</organism>
<evidence type="ECO:0000256" key="1">
    <source>
        <dbReference type="SAM" id="Phobius"/>
    </source>
</evidence>
<evidence type="ECO:0000313" key="3">
    <source>
        <dbReference type="Proteomes" id="UP000236291"/>
    </source>
</evidence>
<keyword evidence="1" id="KW-1133">Transmembrane helix</keyword>
<feature type="transmembrane region" description="Helical" evidence="1">
    <location>
        <begin position="32"/>
        <end position="65"/>
    </location>
</feature>
<dbReference type="Proteomes" id="UP000236291">
    <property type="component" value="Unassembled WGS sequence"/>
</dbReference>
<keyword evidence="1" id="KW-0472">Membrane</keyword>
<reference evidence="2 3" key="1">
    <citation type="journal article" date="2014" name="Am. J. Bot.">
        <title>Genome assembly and annotation for red clover (Trifolium pratense; Fabaceae).</title>
        <authorList>
            <person name="Istvanek J."/>
            <person name="Jaros M."/>
            <person name="Krenek A."/>
            <person name="Repkova J."/>
        </authorList>
    </citation>
    <scope>NUCLEOTIDE SEQUENCE [LARGE SCALE GENOMIC DNA]</scope>
    <source>
        <strain evidence="3">cv. Tatra</strain>
        <tissue evidence="2">Young leaves</tissue>
    </source>
</reference>
<dbReference type="EMBL" id="ASHM01030779">
    <property type="protein sequence ID" value="PNX76506.1"/>
    <property type="molecule type" value="Genomic_DNA"/>
</dbReference>
<sequence length="73" mass="7787">RCSDSDAQVSEGETEVFDAKIIRTFKCHDEQLMLIIPVTAVTICASIVTVGGSNVLSSVLVLGLARKLLLVVL</sequence>